<organism evidence="1 2">
    <name type="scientific">Candidatus Methanoperedens nitratireducens</name>
    <dbReference type="NCBI Taxonomy" id="1392998"/>
    <lineage>
        <taxon>Archaea</taxon>
        <taxon>Methanobacteriati</taxon>
        <taxon>Methanobacteriota</taxon>
        <taxon>Stenosarchaea group</taxon>
        <taxon>Methanomicrobia</taxon>
        <taxon>Methanosarcinales</taxon>
        <taxon>ANME-2 cluster</taxon>
        <taxon>Candidatus Methanoperedentaceae</taxon>
        <taxon>Candidatus Methanoperedens</taxon>
    </lineage>
</organism>
<dbReference type="OrthoDB" id="134019at2157"/>
<dbReference type="Proteomes" id="UP000027153">
    <property type="component" value="Unassembled WGS sequence"/>
</dbReference>
<protein>
    <recommendedName>
        <fullName evidence="3">Methyltransferase</fullName>
    </recommendedName>
</protein>
<reference evidence="1 2" key="1">
    <citation type="journal article" date="2013" name="Nature">
        <title>Anaerobic oxidation of methane coupled to nitrate reduction in a novel archaeal lineage.</title>
        <authorList>
            <person name="Haroon M.F."/>
            <person name="Hu S."/>
            <person name="Shi Y."/>
            <person name="Imelfort M."/>
            <person name="Keller J."/>
            <person name="Hugenholtz P."/>
            <person name="Yuan Z."/>
            <person name="Tyson G.W."/>
        </authorList>
    </citation>
    <scope>NUCLEOTIDE SEQUENCE [LARGE SCALE GENOMIC DNA]</scope>
    <source>
        <strain evidence="1 2">ANME-2d</strain>
    </source>
</reference>
<sequence length="337" mass="36805">MNCPTCSGDCVLPAEKILDEIFQMYMACSSCPPDPQYDKSVPLHETIDNNTGRCSKCGKRHLDSVIGNVLTVLKQKGLFPADAVLKEVGTPLITSGYQVPYPPRLGGKNLVLIMDSVTKELADIIMASVPEIKGVIKRTGHPLKSIGILDTDSTPHTYELLSGCDTRCDVVSSIFGELCIYKNQSMIHIEFNNTKIKKLEELYLNGELDNTVIVDGFCGPGTLGLLSVLGGARRVILNDAWLPALRNTILNINANSDILGVEIDFELPDYDKPIGDEPVLMAKAKGQAEILVYHGDIRKLGKAVKECDICLIDTFPSVNPAEYITLCRDIAKKVVVI</sequence>
<accession>A0A062UZB6</accession>
<dbReference type="EMBL" id="JMIY01000008">
    <property type="protein sequence ID" value="KCZ70472.1"/>
    <property type="molecule type" value="Genomic_DNA"/>
</dbReference>
<dbReference type="AlphaFoldDB" id="A0A062UZB6"/>
<name>A0A062UZB6_9EURY</name>
<dbReference type="InterPro" id="IPR029063">
    <property type="entry name" value="SAM-dependent_MTases_sf"/>
</dbReference>
<dbReference type="RefSeq" id="WP_048094000.1">
    <property type="nucleotide sequence ID" value="NZ_JMIY01000008.1"/>
</dbReference>
<dbReference type="Gene3D" id="3.40.50.150">
    <property type="entry name" value="Vaccinia Virus protein VP39"/>
    <property type="match status" value="1"/>
</dbReference>
<keyword evidence="2" id="KW-1185">Reference proteome</keyword>
<comment type="caution">
    <text evidence="1">The sequence shown here is derived from an EMBL/GenBank/DDBJ whole genome shotgun (WGS) entry which is preliminary data.</text>
</comment>
<proteinExistence type="predicted"/>
<evidence type="ECO:0000313" key="2">
    <source>
        <dbReference type="Proteomes" id="UP000027153"/>
    </source>
</evidence>
<gene>
    <name evidence="1" type="ORF">ANME2D_03387</name>
</gene>
<evidence type="ECO:0008006" key="3">
    <source>
        <dbReference type="Google" id="ProtNLM"/>
    </source>
</evidence>
<dbReference type="SUPFAM" id="SSF53335">
    <property type="entry name" value="S-adenosyl-L-methionine-dependent methyltransferases"/>
    <property type="match status" value="1"/>
</dbReference>
<evidence type="ECO:0000313" key="1">
    <source>
        <dbReference type="EMBL" id="KCZ70472.1"/>
    </source>
</evidence>